<dbReference type="Proteomes" id="UP001153148">
    <property type="component" value="Unassembled WGS sequence"/>
</dbReference>
<feature type="domain" description="JmjC" evidence="15">
    <location>
        <begin position="166"/>
        <end position="334"/>
    </location>
</feature>
<keyword evidence="2" id="KW-0479">Metal-binding</keyword>
<evidence type="ECO:0000256" key="9">
    <source>
        <dbReference type="ARBA" id="ARBA00023015"/>
    </source>
</evidence>
<dbReference type="Pfam" id="PF16866">
    <property type="entry name" value="PHD_4"/>
    <property type="match status" value="1"/>
</dbReference>
<keyword evidence="3 12" id="KW-0863">Zinc-finger</keyword>
<dbReference type="Pfam" id="PF02008">
    <property type="entry name" value="zf-CXXC"/>
    <property type="match status" value="1"/>
</dbReference>
<keyword evidence="8" id="KW-0408">Iron</keyword>
<keyword evidence="7" id="KW-0560">Oxidoreductase</keyword>
<keyword evidence="11" id="KW-0539">Nucleus</keyword>
<dbReference type="EMBL" id="CAJPIN010002812">
    <property type="protein sequence ID" value="CAG2055711.1"/>
    <property type="molecule type" value="Genomic_DNA"/>
</dbReference>
<evidence type="ECO:0000256" key="3">
    <source>
        <dbReference type="ARBA" id="ARBA00022771"/>
    </source>
</evidence>
<dbReference type="InterPro" id="IPR003347">
    <property type="entry name" value="JmjC_dom"/>
</dbReference>
<dbReference type="CDD" id="cd15555">
    <property type="entry name" value="PHD_KDM2A_2B"/>
    <property type="match status" value="1"/>
</dbReference>
<evidence type="ECO:0000256" key="1">
    <source>
        <dbReference type="ARBA" id="ARBA00004123"/>
    </source>
</evidence>
<dbReference type="PROSITE" id="PS51058">
    <property type="entry name" value="ZF_CXXC"/>
    <property type="match status" value="1"/>
</dbReference>
<dbReference type="PROSITE" id="PS51184">
    <property type="entry name" value="JMJC"/>
    <property type="match status" value="1"/>
</dbReference>
<dbReference type="SUPFAM" id="SSF51197">
    <property type="entry name" value="Clavaminate synthase-like"/>
    <property type="match status" value="1"/>
</dbReference>
<organism evidence="16 17">
    <name type="scientific">Timema podura</name>
    <name type="common">Walking stick</name>
    <dbReference type="NCBI Taxonomy" id="61482"/>
    <lineage>
        <taxon>Eukaryota</taxon>
        <taxon>Metazoa</taxon>
        <taxon>Ecdysozoa</taxon>
        <taxon>Arthropoda</taxon>
        <taxon>Hexapoda</taxon>
        <taxon>Insecta</taxon>
        <taxon>Pterygota</taxon>
        <taxon>Neoptera</taxon>
        <taxon>Polyneoptera</taxon>
        <taxon>Phasmatodea</taxon>
        <taxon>Timematodea</taxon>
        <taxon>Timematoidea</taxon>
        <taxon>Timematidae</taxon>
        <taxon>Timema</taxon>
    </lineage>
</organism>
<accession>A0ABN7NK35</accession>
<dbReference type="Gene3D" id="2.60.120.650">
    <property type="entry name" value="Cupin"/>
    <property type="match status" value="1"/>
</dbReference>
<sequence length="783" mass="90344">MFCAVFVNSGGVTLHTHMMEEDVTSKRATRRLRDRKNPKFYTDDWALGEDEIDGYHSFPLEEKLESDQFNHSFVKKMNGSDLTIAYFQEHGFNTPLLFDDKAGLDLRLPSPNFTVNDVRMCVGSRRLIDVVDVTTQKNIEMSMKDWQKYYESTSKDRLLNVISLEFSHTKLENYVQTPKVVRLLDWVDCVWPRHFKEAQIEATNVVDEMKYPKVQKYVLMSVKGCYTDFHIDFGGTSVWYHILRGSKIFWLIPPTEDNLVLYEKWVLSGKQGDVFFGDIVKKCGRVTLATGSTFFIPSGWIHAVYTPLDSLVFGGNFLHSFGIEMQLRIAQIEEKTHVPQKFRYPFFTEMLWYGLERYVYNCLGVSHLCNEDYYDEDVSVKVEPQKTETELNVNLTQLEVSGIKGIVIYLFSLPYNKRSVPELIQNPASLIKEVKILLEKHRPDSQKWSITGKAVLPPLADINDADTPKRKMSSAPVGRPPGQKRKRDSDLKQKKVKQPKPVGVRRRRVRCRKCEPCLRSDCGECSHCADMVKYGGPGRMKQTCVMRKCLQPMFSPTSTCTVCGLNGWWEKPVLLTAKMSEQTAPSALMECVLCHEITHPNCWKKLYPDVEGVVNEDLPNSWECSKCTKHVKREGVSKEEDVKREIEDDDVDDVKEEEIEVEYVLKEDMEDMDLVGEVEDYNKPHSSSTYHRATNINSRPSYSQDVEYVFKDQVEDSDFEEYQSATNINSRPSYSQDVEYVFKDQMDDIDFVNEEYDEPHSSAYHSISNISRSSTHSKENGQD</sequence>
<keyword evidence="10" id="KW-0804">Transcription</keyword>
<evidence type="ECO:0000256" key="12">
    <source>
        <dbReference type="PROSITE-ProRule" id="PRU00509"/>
    </source>
</evidence>
<evidence type="ECO:0000256" key="11">
    <source>
        <dbReference type="ARBA" id="ARBA00023242"/>
    </source>
</evidence>
<dbReference type="PANTHER" id="PTHR23123">
    <property type="entry name" value="PHD/F-BOX CONTAINING PROTEIN"/>
    <property type="match status" value="1"/>
</dbReference>
<dbReference type="InterPro" id="IPR041070">
    <property type="entry name" value="JHD"/>
</dbReference>
<evidence type="ECO:0000256" key="13">
    <source>
        <dbReference type="SAM" id="MobiDB-lite"/>
    </source>
</evidence>
<evidence type="ECO:0000256" key="8">
    <source>
        <dbReference type="ARBA" id="ARBA00023004"/>
    </source>
</evidence>
<keyword evidence="9" id="KW-0805">Transcription regulation</keyword>
<feature type="region of interest" description="Disordered" evidence="13">
    <location>
        <begin position="755"/>
        <end position="783"/>
    </location>
</feature>
<dbReference type="InterPro" id="IPR013083">
    <property type="entry name" value="Znf_RING/FYVE/PHD"/>
</dbReference>
<feature type="compositionally biased region" description="Basic residues" evidence="13">
    <location>
        <begin position="494"/>
        <end position="504"/>
    </location>
</feature>
<dbReference type="Gene3D" id="3.30.40.10">
    <property type="entry name" value="Zinc/RING finger domain, C3HC4 (zinc finger)"/>
    <property type="match status" value="1"/>
</dbReference>
<dbReference type="InterPro" id="IPR019787">
    <property type="entry name" value="Znf_PHD-finger"/>
</dbReference>
<feature type="region of interest" description="Disordered" evidence="13">
    <location>
        <begin position="459"/>
        <end position="504"/>
    </location>
</feature>
<dbReference type="Gene3D" id="1.20.58.1360">
    <property type="match status" value="1"/>
</dbReference>
<evidence type="ECO:0008006" key="18">
    <source>
        <dbReference type="Google" id="ProtNLM"/>
    </source>
</evidence>
<dbReference type="InterPro" id="IPR050690">
    <property type="entry name" value="JHDM1_Histone_Demethylase"/>
</dbReference>
<gene>
    <name evidence="16" type="ORF">TPAB3V08_LOCUS2711</name>
</gene>
<feature type="domain" description="CXXC-type" evidence="14">
    <location>
        <begin position="504"/>
        <end position="550"/>
    </location>
</feature>
<proteinExistence type="predicted"/>
<dbReference type="Pfam" id="PF17811">
    <property type="entry name" value="JHD"/>
    <property type="match status" value="1"/>
</dbReference>
<keyword evidence="6" id="KW-0223">Dioxygenase</keyword>
<reference evidence="16" key="1">
    <citation type="submission" date="2021-03" db="EMBL/GenBank/DDBJ databases">
        <authorList>
            <person name="Tran Van P."/>
        </authorList>
    </citation>
    <scope>NUCLEOTIDE SEQUENCE</scope>
</reference>
<evidence type="ECO:0000256" key="5">
    <source>
        <dbReference type="ARBA" id="ARBA00022853"/>
    </source>
</evidence>
<name>A0ABN7NK35_TIMPD</name>
<feature type="compositionally biased region" description="Low complexity" evidence="13">
    <location>
        <begin position="761"/>
        <end position="774"/>
    </location>
</feature>
<keyword evidence="5" id="KW-0156">Chromatin regulator</keyword>
<evidence type="ECO:0000259" key="14">
    <source>
        <dbReference type="PROSITE" id="PS51058"/>
    </source>
</evidence>
<evidence type="ECO:0000256" key="4">
    <source>
        <dbReference type="ARBA" id="ARBA00022833"/>
    </source>
</evidence>
<protein>
    <recommendedName>
        <fullName evidence="18">[Histone H3]-dimethyl-L-lysine(36) demethylase</fullName>
    </recommendedName>
</protein>
<evidence type="ECO:0000259" key="15">
    <source>
        <dbReference type="PROSITE" id="PS51184"/>
    </source>
</evidence>
<comment type="subcellular location">
    <subcellularLocation>
        <location evidence="1">Nucleus</location>
    </subcellularLocation>
</comment>
<evidence type="ECO:0000256" key="10">
    <source>
        <dbReference type="ARBA" id="ARBA00023163"/>
    </source>
</evidence>
<keyword evidence="17" id="KW-1185">Reference proteome</keyword>
<comment type="caution">
    <text evidence="16">The sequence shown here is derived from an EMBL/GenBank/DDBJ whole genome shotgun (WGS) entry which is preliminary data.</text>
</comment>
<evidence type="ECO:0000256" key="7">
    <source>
        <dbReference type="ARBA" id="ARBA00023002"/>
    </source>
</evidence>
<evidence type="ECO:0000313" key="16">
    <source>
        <dbReference type="EMBL" id="CAG2055711.1"/>
    </source>
</evidence>
<keyword evidence="4" id="KW-0862">Zinc</keyword>
<evidence type="ECO:0000256" key="2">
    <source>
        <dbReference type="ARBA" id="ARBA00022723"/>
    </source>
</evidence>
<evidence type="ECO:0000256" key="6">
    <source>
        <dbReference type="ARBA" id="ARBA00022964"/>
    </source>
</evidence>
<evidence type="ECO:0000313" key="17">
    <source>
        <dbReference type="Proteomes" id="UP001153148"/>
    </source>
</evidence>
<dbReference type="SMART" id="SM00558">
    <property type="entry name" value="JmjC"/>
    <property type="match status" value="1"/>
</dbReference>
<dbReference type="InterPro" id="IPR002857">
    <property type="entry name" value="Znf_CXXC"/>
</dbReference>